<keyword evidence="3" id="KW-0479">Metal-binding</keyword>
<dbReference type="KEGG" id="bkw:BkAM31D_11650"/>
<sequence length="237" mass="27780">MEQVFFRTTKTGDIVTKFPKASQVLKEYKIDFCCGGNQPISEAIKDRHLNEEEVLNKLNSLYSEAYSSNESINWREASYPTLINYIITTHHVYLNETLPELAKFVTKVYRVHGKKRKELKDVYHLFHQLKLELEHHLIEEEERVFPNIIDYESSRAQTKLNATLKTISELEDEHESAGTLLKELRQITNDYSLPEGACTTYTLMYLKLQELEADLFEHIHLENNILFPRLEQEASNE</sequence>
<comment type="subcellular location">
    <subcellularLocation>
        <location evidence="1">Cytoplasm</location>
    </subcellularLocation>
</comment>
<evidence type="ECO:0000256" key="5">
    <source>
        <dbReference type="SAM" id="Coils"/>
    </source>
</evidence>
<dbReference type="NCBIfam" id="TIGR03652">
    <property type="entry name" value="FeS_repair_RIC"/>
    <property type="match status" value="1"/>
</dbReference>
<protein>
    <submittedName>
        <fullName evidence="7">Iron-sulfur cluster repair protein YtfE</fullName>
    </submittedName>
</protein>
<dbReference type="InterPro" id="IPR038062">
    <property type="entry name" value="ScdA-like_N_sf"/>
</dbReference>
<dbReference type="Proteomes" id="UP000193006">
    <property type="component" value="Chromosome"/>
</dbReference>
<dbReference type="STRING" id="199441.BkAM31D_11650"/>
<name>A0A1X9MAH2_9BACI</name>
<reference evidence="7 8" key="1">
    <citation type="submission" date="2017-04" db="EMBL/GenBank/DDBJ databases">
        <title>Bacillus krulwichiae AM31D Genome sequencing and assembly.</title>
        <authorList>
            <person name="Krulwich T.A."/>
            <person name="Anastor L."/>
            <person name="Ehrlich R."/>
            <person name="Ehrlich G.D."/>
            <person name="Janto B."/>
        </authorList>
    </citation>
    <scope>NUCLEOTIDE SEQUENCE [LARGE SCALE GENOMIC DNA]</scope>
    <source>
        <strain evidence="7 8">AM31D</strain>
    </source>
</reference>
<evidence type="ECO:0000256" key="2">
    <source>
        <dbReference type="ARBA" id="ARBA00022490"/>
    </source>
</evidence>
<dbReference type="Pfam" id="PF01814">
    <property type="entry name" value="Hemerythrin"/>
    <property type="match status" value="1"/>
</dbReference>
<evidence type="ECO:0000256" key="3">
    <source>
        <dbReference type="ARBA" id="ARBA00022723"/>
    </source>
</evidence>
<keyword evidence="8" id="KW-1185">Reference proteome</keyword>
<accession>A0A1X9MAH2</accession>
<evidence type="ECO:0000259" key="6">
    <source>
        <dbReference type="Pfam" id="PF01814"/>
    </source>
</evidence>
<dbReference type="AlphaFoldDB" id="A0A1X9MAH2"/>
<evidence type="ECO:0000256" key="4">
    <source>
        <dbReference type="ARBA" id="ARBA00023004"/>
    </source>
</evidence>
<dbReference type="InterPro" id="IPR019903">
    <property type="entry name" value="RIC_family"/>
</dbReference>
<feature type="domain" description="Hemerythrin-like" evidence="6">
    <location>
        <begin position="84"/>
        <end position="230"/>
    </location>
</feature>
<keyword evidence="5" id="KW-0175">Coiled coil</keyword>
<dbReference type="Pfam" id="PF04405">
    <property type="entry name" value="ScdA_N"/>
    <property type="match status" value="1"/>
</dbReference>
<dbReference type="Gene3D" id="1.20.120.520">
    <property type="entry name" value="nmb1532 protein domain like"/>
    <property type="match status" value="1"/>
</dbReference>
<dbReference type="InterPro" id="IPR012312">
    <property type="entry name" value="Hemerythrin-like"/>
</dbReference>
<keyword evidence="4" id="KW-0408">Iron</keyword>
<feature type="coiled-coil region" evidence="5">
    <location>
        <begin position="153"/>
        <end position="187"/>
    </location>
</feature>
<dbReference type="GO" id="GO:0046872">
    <property type="term" value="F:metal ion binding"/>
    <property type="evidence" value="ECO:0007669"/>
    <property type="project" value="UniProtKB-KW"/>
</dbReference>
<dbReference type="PANTHER" id="PTHR36438:SF1">
    <property type="entry name" value="IRON-SULFUR CLUSTER REPAIR PROTEIN YTFE"/>
    <property type="match status" value="1"/>
</dbReference>
<dbReference type="RefSeq" id="WP_066151310.1">
    <property type="nucleotide sequence ID" value="NZ_CP020814.1"/>
</dbReference>
<dbReference type="PANTHER" id="PTHR36438">
    <property type="entry name" value="IRON-SULFUR CLUSTER REPAIR PROTEIN YTFE"/>
    <property type="match status" value="1"/>
</dbReference>
<evidence type="ECO:0000313" key="8">
    <source>
        <dbReference type="Proteomes" id="UP000193006"/>
    </source>
</evidence>
<gene>
    <name evidence="7" type="primary">ytfE</name>
    <name evidence="7" type="ORF">BkAM31D_11650</name>
</gene>
<proteinExistence type="predicted"/>
<keyword evidence="2" id="KW-0963">Cytoplasm</keyword>
<evidence type="ECO:0000313" key="7">
    <source>
        <dbReference type="EMBL" id="ARK30426.1"/>
    </source>
</evidence>
<dbReference type="EMBL" id="CP020814">
    <property type="protein sequence ID" value="ARK30426.1"/>
    <property type="molecule type" value="Genomic_DNA"/>
</dbReference>
<organism evidence="7 8">
    <name type="scientific">Halalkalibacter krulwichiae</name>
    <dbReference type="NCBI Taxonomy" id="199441"/>
    <lineage>
        <taxon>Bacteria</taxon>
        <taxon>Bacillati</taxon>
        <taxon>Bacillota</taxon>
        <taxon>Bacilli</taxon>
        <taxon>Bacillales</taxon>
        <taxon>Bacillaceae</taxon>
        <taxon>Halalkalibacter</taxon>
    </lineage>
</organism>
<dbReference type="GO" id="GO:0005737">
    <property type="term" value="C:cytoplasm"/>
    <property type="evidence" value="ECO:0007669"/>
    <property type="project" value="UniProtKB-SubCell"/>
</dbReference>
<evidence type="ECO:0000256" key="1">
    <source>
        <dbReference type="ARBA" id="ARBA00004496"/>
    </source>
</evidence>
<dbReference type="Gene3D" id="1.10.3910.10">
    <property type="entry name" value="SP0561-like"/>
    <property type="match status" value="1"/>
</dbReference>